<dbReference type="Pfam" id="PF23259">
    <property type="entry name" value="CHX17_C"/>
    <property type="match status" value="1"/>
</dbReference>
<dbReference type="Pfam" id="PF23256">
    <property type="entry name" value="CHX17_2nd"/>
    <property type="match status" value="1"/>
</dbReference>
<comment type="function">
    <text evidence="1">May function as sodium-coupled metabolite transporter across the chloroplast envelope.</text>
</comment>
<feature type="transmembrane region" description="Helical" evidence="12">
    <location>
        <begin position="158"/>
        <end position="180"/>
    </location>
</feature>
<evidence type="ECO:0000256" key="1">
    <source>
        <dbReference type="ARBA" id="ARBA00003198"/>
    </source>
</evidence>
<dbReference type="GO" id="GO:0015297">
    <property type="term" value="F:antiporter activity"/>
    <property type="evidence" value="ECO:0007669"/>
    <property type="project" value="InterPro"/>
</dbReference>
<evidence type="ECO:0000259" key="15">
    <source>
        <dbReference type="Pfam" id="PF23259"/>
    </source>
</evidence>
<feature type="transmembrane region" description="Helical" evidence="12">
    <location>
        <begin position="407"/>
        <end position="427"/>
    </location>
</feature>
<dbReference type="InterPro" id="IPR057291">
    <property type="entry name" value="CHX17_2nd"/>
</dbReference>
<evidence type="ECO:0000313" key="16">
    <source>
        <dbReference type="EMBL" id="KAG6499635.1"/>
    </source>
</evidence>
<comment type="similarity">
    <text evidence="11">Belongs to the monovalent cation:proton antiporter 2 (CPA2) transporter (TC 2.A.37) family. CHX (TC 2.A.37.4) subfamily.</text>
</comment>
<dbReference type="Proteomes" id="UP000734854">
    <property type="component" value="Unassembled WGS sequence"/>
</dbReference>
<evidence type="ECO:0000256" key="6">
    <source>
        <dbReference type="ARBA" id="ARBA00022692"/>
    </source>
</evidence>
<dbReference type="Gene3D" id="1.20.1530.20">
    <property type="match status" value="1"/>
</dbReference>
<feature type="transmembrane region" description="Helical" evidence="12">
    <location>
        <begin position="130"/>
        <end position="151"/>
    </location>
</feature>
<feature type="domain" description="Cation/H(+) antiporter central" evidence="14">
    <location>
        <begin position="514"/>
        <end position="652"/>
    </location>
</feature>
<keyword evidence="5" id="KW-0633">Potassium transport</keyword>
<keyword evidence="9" id="KW-0406">Ion transport</keyword>
<keyword evidence="4" id="KW-0813">Transport</keyword>
<proteinExistence type="inferred from homology"/>
<feature type="transmembrane region" description="Helical" evidence="12">
    <location>
        <begin position="377"/>
        <end position="401"/>
    </location>
</feature>
<dbReference type="InterPro" id="IPR038770">
    <property type="entry name" value="Na+/solute_symporter_sf"/>
</dbReference>
<feature type="domain" description="Cation/H(+) antiporter C-terminal" evidence="15">
    <location>
        <begin position="661"/>
        <end position="820"/>
    </location>
</feature>
<feature type="transmembrane region" description="Helical" evidence="12">
    <location>
        <begin position="192"/>
        <end position="214"/>
    </location>
</feature>
<organism evidence="16 17">
    <name type="scientific">Zingiber officinale</name>
    <name type="common">Ginger</name>
    <name type="synonym">Amomum zingiber</name>
    <dbReference type="NCBI Taxonomy" id="94328"/>
    <lineage>
        <taxon>Eukaryota</taxon>
        <taxon>Viridiplantae</taxon>
        <taxon>Streptophyta</taxon>
        <taxon>Embryophyta</taxon>
        <taxon>Tracheophyta</taxon>
        <taxon>Spermatophyta</taxon>
        <taxon>Magnoliopsida</taxon>
        <taxon>Liliopsida</taxon>
        <taxon>Zingiberales</taxon>
        <taxon>Zingiberaceae</taxon>
        <taxon>Zingiber</taxon>
    </lineage>
</organism>
<reference evidence="16 17" key="1">
    <citation type="submission" date="2020-08" db="EMBL/GenBank/DDBJ databases">
        <title>Plant Genome Project.</title>
        <authorList>
            <person name="Zhang R.-G."/>
        </authorList>
    </citation>
    <scope>NUCLEOTIDE SEQUENCE [LARGE SCALE GENOMIC DNA]</scope>
    <source>
        <tissue evidence="16">Rhizome</tissue>
    </source>
</reference>
<dbReference type="PANTHER" id="PTHR32468:SF164">
    <property type="entry name" value="OS05G0485000 PROTEIN"/>
    <property type="match status" value="1"/>
</dbReference>
<protein>
    <recommendedName>
        <fullName evidence="18">Cation/H+ exchanger domain-containing protein</fullName>
    </recommendedName>
</protein>
<feature type="domain" description="Cation/H+ exchanger transmembrane" evidence="13">
    <location>
        <begin position="79"/>
        <end position="458"/>
    </location>
</feature>
<keyword evidence="10 12" id="KW-0472">Membrane</keyword>
<evidence type="ECO:0000256" key="11">
    <source>
        <dbReference type="ARBA" id="ARBA00038341"/>
    </source>
</evidence>
<dbReference type="AlphaFoldDB" id="A0A8J5G382"/>
<dbReference type="GO" id="GO:0009941">
    <property type="term" value="C:chloroplast envelope"/>
    <property type="evidence" value="ECO:0007669"/>
    <property type="project" value="UniProtKB-SubCell"/>
</dbReference>
<dbReference type="InterPro" id="IPR006153">
    <property type="entry name" value="Cation/H_exchanger_TM"/>
</dbReference>
<accession>A0A8J5G382</accession>
<dbReference type="InterPro" id="IPR057290">
    <property type="entry name" value="CHX17_C"/>
</dbReference>
<dbReference type="GO" id="GO:0006813">
    <property type="term" value="P:potassium ion transport"/>
    <property type="evidence" value="ECO:0007669"/>
    <property type="project" value="UniProtKB-KW"/>
</dbReference>
<evidence type="ECO:0008006" key="18">
    <source>
        <dbReference type="Google" id="ProtNLM"/>
    </source>
</evidence>
<sequence length="867" mass="94480">MKAPWHFASPSFSRDLRFLQEYSVIMAIRPLPSSLTGDDVVCYSPKLLAIEGVWQNVDPLDYDLPLFMIQIIIIVVASRALDFLLRPLRQPRAFAEIIAGIILGPTLLGQEHGFARTIFPPQSILTLETAAHIGLTYFIFLVGVEMDVALLRRAGQKSMAIGVVGVVLPFGVGSATAFALRSLVSEAMDSVPFSLFFGVANSVTAFPVLAHILAKTKLLNSEIGRICVSASFISNGIMWFIFIITISVAEPEADPLSSLWITLSYVAFLIFCFVCLRPIVLWQLQRIPEGQPASDFDVCLLLSIMMLAGVLTEAIGFYSVSGAVFFGLMVPDGPIRVALRDKMQDIVAGIMLPLYCVTSGLKTDLRTINEDWKLAGVLVLISVLAAFAKVVSTFIIAVMYTMPLSDALTLGFLMNTRGIIALLILNIGRRKGVISEESFALMIMISLFMTAVATPVITYLQRPFRRIVGYKRRNLQRSKPDTELRVLVCVHNTRNVPAIITLLEISCPTKRSPIFIYAAHLVELAGRTSTLLIGHSSEGDRRRPIGISDPQGQADHVFHAFDNYEKQAGGVSVQTLSIISPYSSMHEDICNLAEDKHVTVIILPFHKQQTVDGGLEPINASLKMMNENILAASPCSVCILIDRGLSSRSRLSRDERFSHHIALLFFGGADDREALSYCRRVIENPTVGLTVVRFVPADKPAGSPAHSPATISIVTGDGEEGKLDDEYLNEFRVRYAGNESVVYAEHVTSNAVETVSVIREMGDTHDLYVVGRSQSEEAATLTSGLTEWAECPELGPIGDLLASSDFAMSVSVLVVNQYVARPPPAGGHAAGDDGGHRTPLQRLMSHVNPRSLATAADAGMPQAAARI</sequence>
<evidence type="ECO:0000313" key="17">
    <source>
        <dbReference type="Proteomes" id="UP000734854"/>
    </source>
</evidence>
<dbReference type="GO" id="GO:1902600">
    <property type="term" value="P:proton transmembrane transport"/>
    <property type="evidence" value="ECO:0007669"/>
    <property type="project" value="InterPro"/>
</dbReference>
<evidence type="ECO:0000256" key="7">
    <source>
        <dbReference type="ARBA" id="ARBA00022958"/>
    </source>
</evidence>
<evidence type="ECO:0000256" key="2">
    <source>
        <dbReference type="ARBA" id="ARBA00004119"/>
    </source>
</evidence>
<keyword evidence="6 12" id="KW-0812">Transmembrane</keyword>
<feature type="transmembrane region" description="Helical" evidence="12">
    <location>
        <begin position="93"/>
        <end position="110"/>
    </location>
</feature>
<feature type="transmembrane region" description="Helical" evidence="12">
    <location>
        <begin position="439"/>
        <end position="460"/>
    </location>
</feature>
<evidence type="ECO:0000256" key="5">
    <source>
        <dbReference type="ARBA" id="ARBA00022538"/>
    </source>
</evidence>
<evidence type="ECO:0000256" key="12">
    <source>
        <dbReference type="SAM" id="Phobius"/>
    </source>
</evidence>
<evidence type="ECO:0000259" key="13">
    <source>
        <dbReference type="Pfam" id="PF00999"/>
    </source>
</evidence>
<dbReference type="Pfam" id="PF00999">
    <property type="entry name" value="Na_H_Exchanger"/>
    <property type="match status" value="1"/>
</dbReference>
<keyword evidence="17" id="KW-1185">Reference proteome</keyword>
<dbReference type="GO" id="GO:0006885">
    <property type="term" value="P:regulation of pH"/>
    <property type="evidence" value="ECO:0007669"/>
    <property type="project" value="TreeGrafter"/>
</dbReference>
<gene>
    <name evidence="16" type="ORF">ZIOFF_039425</name>
</gene>
<feature type="transmembrane region" description="Helical" evidence="12">
    <location>
        <begin position="346"/>
        <end position="365"/>
    </location>
</feature>
<comment type="subcellular location">
    <subcellularLocation>
        <location evidence="3">Membrane</location>
        <topology evidence="3">Multi-pass membrane protein</topology>
    </subcellularLocation>
    <subcellularLocation>
        <location evidence="2">Plastid</location>
        <location evidence="2">Chloroplast envelope</location>
    </subcellularLocation>
</comment>
<evidence type="ECO:0000256" key="8">
    <source>
        <dbReference type="ARBA" id="ARBA00022989"/>
    </source>
</evidence>
<dbReference type="EMBL" id="JACMSC010000011">
    <property type="protein sequence ID" value="KAG6499635.1"/>
    <property type="molecule type" value="Genomic_DNA"/>
</dbReference>
<evidence type="ECO:0000256" key="4">
    <source>
        <dbReference type="ARBA" id="ARBA00022448"/>
    </source>
</evidence>
<evidence type="ECO:0000256" key="10">
    <source>
        <dbReference type="ARBA" id="ARBA00023136"/>
    </source>
</evidence>
<feature type="transmembrane region" description="Helical" evidence="12">
    <location>
        <begin position="259"/>
        <end position="280"/>
    </location>
</feature>
<evidence type="ECO:0000256" key="3">
    <source>
        <dbReference type="ARBA" id="ARBA00004141"/>
    </source>
</evidence>
<dbReference type="PANTHER" id="PTHR32468">
    <property type="entry name" value="CATION/H + ANTIPORTER"/>
    <property type="match status" value="1"/>
</dbReference>
<feature type="transmembrane region" description="Helical" evidence="12">
    <location>
        <begin position="300"/>
        <end position="326"/>
    </location>
</feature>
<name>A0A8J5G382_ZINOF</name>
<keyword evidence="7" id="KW-0630">Potassium</keyword>
<evidence type="ECO:0000259" key="14">
    <source>
        <dbReference type="Pfam" id="PF23256"/>
    </source>
</evidence>
<evidence type="ECO:0000256" key="9">
    <source>
        <dbReference type="ARBA" id="ARBA00023065"/>
    </source>
</evidence>
<feature type="transmembrane region" description="Helical" evidence="12">
    <location>
        <begin position="226"/>
        <end position="247"/>
    </location>
</feature>
<keyword evidence="8 12" id="KW-1133">Transmembrane helix</keyword>
<dbReference type="InterPro" id="IPR050794">
    <property type="entry name" value="CPA2_transporter"/>
</dbReference>
<feature type="transmembrane region" description="Helical" evidence="12">
    <location>
        <begin position="64"/>
        <end position="81"/>
    </location>
</feature>
<dbReference type="GO" id="GO:0016020">
    <property type="term" value="C:membrane"/>
    <property type="evidence" value="ECO:0007669"/>
    <property type="project" value="UniProtKB-SubCell"/>
</dbReference>
<dbReference type="GO" id="GO:0012505">
    <property type="term" value="C:endomembrane system"/>
    <property type="evidence" value="ECO:0007669"/>
    <property type="project" value="TreeGrafter"/>
</dbReference>
<comment type="caution">
    <text evidence="16">The sequence shown here is derived from an EMBL/GenBank/DDBJ whole genome shotgun (WGS) entry which is preliminary data.</text>
</comment>